<proteinExistence type="predicted"/>
<dbReference type="EMBL" id="IACM01070868">
    <property type="protein sequence ID" value="LAB26911.1"/>
    <property type="molecule type" value="Transcribed_RNA"/>
</dbReference>
<dbReference type="AlphaFoldDB" id="A0A2D4M0Q0"/>
<name>A0A2D4M0Q0_9SAUR</name>
<dbReference type="EMBL" id="IACM01070869">
    <property type="protein sequence ID" value="LAB26912.1"/>
    <property type="molecule type" value="Transcribed_RNA"/>
</dbReference>
<dbReference type="EMBL" id="IACM01070874">
    <property type="protein sequence ID" value="LAB26918.1"/>
    <property type="molecule type" value="Transcribed_RNA"/>
</dbReference>
<dbReference type="EMBL" id="IACM01070877">
    <property type="protein sequence ID" value="LAB26921.1"/>
    <property type="molecule type" value="Transcribed_RNA"/>
</dbReference>
<dbReference type="EMBL" id="IACM01070873">
    <property type="protein sequence ID" value="LAB26917.1"/>
    <property type="molecule type" value="Transcribed_RNA"/>
</dbReference>
<dbReference type="EMBL" id="IACM01070872">
    <property type="protein sequence ID" value="LAB26916.1"/>
    <property type="molecule type" value="Transcribed_RNA"/>
</dbReference>
<protein>
    <submittedName>
        <fullName evidence="1">Uncharacterized protein</fullName>
    </submittedName>
</protein>
<accession>A0A2D4M0Q0</accession>
<organism evidence="1">
    <name type="scientific">Micrurus spixii</name>
    <name type="common">Amazon coral snake</name>
    <dbReference type="NCBI Taxonomy" id="129469"/>
    <lineage>
        <taxon>Eukaryota</taxon>
        <taxon>Metazoa</taxon>
        <taxon>Chordata</taxon>
        <taxon>Craniata</taxon>
        <taxon>Vertebrata</taxon>
        <taxon>Euteleostomi</taxon>
        <taxon>Lepidosauria</taxon>
        <taxon>Squamata</taxon>
        <taxon>Bifurcata</taxon>
        <taxon>Unidentata</taxon>
        <taxon>Episquamata</taxon>
        <taxon>Toxicofera</taxon>
        <taxon>Serpentes</taxon>
        <taxon>Colubroidea</taxon>
        <taxon>Elapidae</taxon>
        <taxon>Elapinae</taxon>
        <taxon>Micrurus</taxon>
    </lineage>
</organism>
<reference evidence="1" key="1">
    <citation type="submission" date="2017-07" db="EMBL/GenBank/DDBJ databases">
        <authorList>
            <person name="Mikheyev A."/>
            <person name="Grau M."/>
        </authorList>
    </citation>
    <scope>NUCLEOTIDE SEQUENCE</scope>
    <source>
        <tissue evidence="1">Venom_gland</tissue>
    </source>
</reference>
<reference evidence="1" key="2">
    <citation type="submission" date="2017-11" db="EMBL/GenBank/DDBJ databases">
        <title>Coralsnake Venomics: Analyses of Venom Gland Transcriptomes and Proteomes of Six Brazilian Taxa.</title>
        <authorList>
            <person name="Aird S.D."/>
            <person name="Jorge da Silva N."/>
            <person name="Qiu L."/>
            <person name="Villar-Briones A."/>
            <person name="Aparecida-Saddi V."/>
            <person name="Campos-Telles M.P."/>
            <person name="Grau M."/>
            <person name="Mikheyev A.S."/>
        </authorList>
    </citation>
    <scope>NUCLEOTIDE SEQUENCE</scope>
    <source>
        <tissue evidence="1">Venom_gland</tissue>
    </source>
</reference>
<sequence length="130" mass="14395">MYCWHTCWTKVHYDVMTPYSCSPPYISRRFQYVFMAVMTYAPHDHDDTDACCLAEANVPSTASLVATDSNSEPHNSSSSFLPLLARSDKDCKSPPTATGSSSIIASRFVPSAMDMFRIPHSPDGILPEPK</sequence>
<evidence type="ECO:0000313" key="1">
    <source>
        <dbReference type="EMBL" id="LAB26912.1"/>
    </source>
</evidence>
<dbReference type="EMBL" id="IACM01070882">
    <property type="protein sequence ID" value="LAB26925.1"/>
    <property type="molecule type" value="Transcribed_RNA"/>
</dbReference>